<name>A0A409W9F9_9AGAR</name>
<evidence type="ECO:0000256" key="1">
    <source>
        <dbReference type="ARBA" id="ARBA00004123"/>
    </source>
</evidence>
<dbReference type="PANTHER" id="PTHR10071:SF281">
    <property type="entry name" value="BOX A-BINDING FACTOR-RELATED"/>
    <property type="match status" value="1"/>
</dbReference>
<sequence length="127" mass="14154">MSSPQPPQESSPLPLPHPCDSSTEENSQKCAGCHNCGVSQTPVWRRDPEGMKLCNACGLFLKIHKSARPVAMNSAQMRSKRRYIRLDLPDIESHVASREDPQDSLGRVSDCDHWPALDRCVSVYIPL</sequence>
<feature type="region of interest" description="Disordered" evidence="7">
    <location>
        <begin position="1"/>
        <end position="29"/>
    </location>
</feature>
<dbReference type="GO" id="GO:0005634">
    <property type="term" value="C:nucleus"/>
    <property type="evidence" value="ECO:0007669"/>
    <property type="project" value="UniProtKB-SubCell"/>
</dbReference>
<dbReference type="GO" id="GO:0000122">
    <property type="term" value="P:negative regulation of transcription by RNA polymerase II"/>
    <property type="evidence" value="ECO:0007669"/>
    <property type="project" value="TreeGrafter"/>
</dbReference>
<dbReference type="GO" id="GO:0008270">
    <property type="term" value="F:zinc ion binding"/>
    <property type="evidence" value="ECO:0007669"/>
    <property type="project" value="UniProtKB-KW"/>
</dbReference>
<dbReference type="PRINTS" id="PR00619">
    <property type="entry name" value="GATAZNFINGER"/>
</dbReference>
<dbReference type="GO" id="GO:0000981">
    <property type="term" value="F:DNA-binding transcription factor activity, RNA polymerase II-specific"/>
    <property type="evidence" value="ECO:0007669"/>
    <property type="project" value="TreeGrafter"/>
</dbReference>
<dbReference type="SUPFAM" id="SSF57716">
    <property type="entry name" value="Glucocorticoid receptor-like (DNA-binding domain)"/>
    <property type="match status" value="1"/>
</dbReference>
<dbReference type="Gene3D" id="3.30.50.10">
    <property type="entry name" value="Erythroid Transcription Factor GATA-1, subunit A"/>
    <property type="match status" value="1"/>
</dbReference>
<feature type="compositionally biased region" description="Pro residues" evidence="7">
    <location>
        <begin position="1"/>
        <end position="17"/>
    </location>
</feature>
<proteinExistence type="predicted"/>
<dbReference type="CDD" id="cd00202">
    <property type="entry name" value="ZnF_GATA"/>
    <property type="match status" value="1"/>
</dbReference>
<dbReference type="InParanoid" id="A0A409W9F9"/>
<dbReference type="PROSITE" id="PS00344">
    <property type="entry name" value="GATA_ZN_FINGER_1"/>
    <property type="match status" value="1"/>
</dbReference>
<dbReference type="GO" id="GO:0045944">
    <property type="term" value="P:positive regulation of transcription by RNA polymerase II"/>
    <property type="evidence" value="ECO:0007669"/>
    <property type="project" value="TreeGrafter"/>
</dbReference>
<dbReference type="Pfam" id="PF00320">
    <property type="entry name" value="GATA"/>
    <property type="match status" value="1"/>
</dbReference>
<dbReference type="InterPro" id="IPR039355">
    <property type="entry name" value="Transcription_factor_GATA"/>
</dbReference>
<keyword evidence="10" id="KW-1185">Reference proteome</keyword>
<dbReference type="EMBL" id="NHYE01005285">
    <property type="protein sequence ID" value="PPQ75142.1"/>
    <property type="molecule type" value="Genomic_DNA"/>
</dbReference>
<comment type="subcellular location">
    <subcellularLocation>
        <location evidence="1">Nucleus</location>
    </subcellularLocation>
</comment>
<keyword evidence="2" id="KW-0479">Metal-binding</keyword>
<keyword evidence="4" id="KW-0862">Zinc</keyword>
<accession>A0A409W9F9</accession>
<dbReference type="InterPro" id="IPR000679">
    <property type="entry name" value="Znf_GATA"/>
</dbReference>
<dbReference type="GO" id="GO:0000978">
    <property type="term" value="F:RNA polymerase II cis-regulatory region sequence-specific DNA binding"/>
    <property type="evidence" value="ECO:0007669"/>
    <property type="project" value="TreeGrafter"/>
</dbReference>
<dbReference type="PROSITE" id="PS50114">
    <property type="entry name" value="GATA_ZN_FINGER_2"/>
    <property type="match status" value="1"/>
</dbReference>
<dbReference type="Proteomes" id="UP000284706">
    <property type="component" value="Unassembled WGS sequence"/>
</dbReference>
<evidence type="ECO:0000259" key="8">
    <source>
        <dbReference type="PROSITE" id="PS50114"/>
    </source>
</evidence>
<feature type="domain" description="GATA-type" evidence="8">
    <location>
        <begin position="33"/>
        <end position="81"/>
    </location>
</feature>
<dbReference type="OrthoDB" id="515401at2759"/>
<dbReference type="STRING" id="231916.A0A409W9F9"/>
<keyword evidence="3 6" id="KW-0863">Zinc-finger</keyword>
<protein>
    <recommendedName>
        <fullName evidence="8">GATA-type domain-containing protein</fullName>
    </recommendedName>
</protein>
<feature type="compositionally biased region" description="Polar residues" evidence="7">
    <location>
        <begin position="20"/>
        <end position="29"/>
    </location>
</feature>
<dbReference type="SMART" id="SM00401">
    <property type="entry name" value="ZnF_GATA"/>
    <property type="match status" value="1"/>
</dbReference>
<organism evidence="9 10">
    <name type="scientific">Gymnopilus dilepis</name>
    <dbReference type="NCBI Taxonomy" id="231916"/>
    <lineage>
        <taxon>Eukaryota</taxon>
        <taxon>Fungi</taxon>
        <taxon>Dikarya</taxon>
        <taxon>Basidiomycota</taxon>
        <taxon>Agaricomycotina</taxon>
        <taxon>Agaricomycetes</taxon>
        <taxon>Agaricomycetidae</taxon>
        <taxon>Agaricales</taxon>
        <taxon>Agaricineae</taxon>
        <taxon>Hymenogastraceae</taxon>
        <taxon>Gymnopilus</taxon>
    </lineage>
</organism>
<evidence type="ECO:0000256" key="7">
    <source>
        <dbReference type="SAM" id="MobiDB-lite"/>
    </source>
</evidence>
<evidence type="ECO:0000256" key="2">
    <source>
        <dbReference type="ARBA" id="ARBA00022723"/>
    </source>
</evidence>
<reference evidence="9 10" key="1">
    <citation type="journal article" date="2018" name="Evol. Lett.">
        <title>Horizontal gene cluster transfer increased hallucinogenic mushroom diversity.</title>
        <authorList>
            <person name="Reynolds H.T."/>
            <person name="Vijayakumar V."/>
            <person name="Gluck-Thaler E."/>
            <person name="Korotkin H.B."/>
            <person name="Matheny P.B."/>
            <person name="Slot J.C."/>
        </authorList>
    </citation>
    <scope>NUCLEOTIDE SEQUENCE [LARGE SCALE GENOMIC DNA]</scope>
    <source>
        <strain evidence="9 10">SRW20</strain>
    </source>
</reference>
<gene>
    <name evidence="9" type="ORF">CVT26_012083</name>
</gene>
<evidence type="ECO:0000313" key="9">
    <source>
        <dbReference type="EMBL" id="PPQ75142.1"/>
    </source>
</evidence>
<evidence type="ECO:0000313" key="10">
    <source>
        <dbReference type="Proteomes" id="UP000284706"/>
    </source>
</evidence>
<keyword evidence="5" id="KW-0539">Nucleus</keyword>
<dbReference type="PANTHER" id="PTHR10071">
    <property type="entry name" value="TRANSCRIPTION FACTOR GATA FAMILY MEMBER"/>
    <property type="match status" value="1"/>
</dbReference>
<evidence type="ECO:0000256" key="3">
    <source>
        <dbReference type="ARBA" id="ARBA00022771"/>
    </source>
</evidence>
<evidence type="ECO:0000256" key="4">
    <source>
        <dbReference type="ARBA" id="ARBA00022833"/>
    </source>
</evidence>
<evidence type="ECO:0000256" key="5">
    <source>
        <dbReference type="ARBA" id="ARBA00023242"/>
    </source>
</evidence>
<evidence type="ECO:0000256" key="6">
    <source>
        <dbReference type="PROSITE-ProRule" id="PRU00094"/>
    </source>
</evidence>
<dbReference type="InterPro" id="IPR013088">
    <property type="entry name" value="Znf_NHR/GATA"/>
</dbReference>
<comment type="caution">
    <text evidence="9">The sequence shown here is derived from an EMBL/GenBank/DDBJ whole genome shotgun (WGS) entry which is preliminary data.</text>
</comment>
<dbReference type="AlphaFoldDB" id="A0A409W9F9"/>